<keyword evidence="2" id="KW-1185">Reference proteome</keyword>
<evidence type="ECO:0000313" key="2">
    <source>
        <dbReference type="Proteomes" id="UP001141253"/>
    </source>
</evidence>
<name>A0ABQ9C3D7_9ROSI</name>
<evidence type="ECO:0000313" key="1">
    <source>
        <dbReference type="EMBL" id="KAJ6392783.1"/>
    </source>
</evidence>
<organism evidence="1 2">
    <name type="scientific">Salix suchowensis</name>
    <dbReference type="NCBI Taxonomy" id="1278906"/>
    <lineage>
        <taxon>Eukaryota</taxon>
        <taxon>Viridiplantae</taxon>
        <taxon>Streptophyta</taxon>
        <taxon>Embryophyta</taxon>
        <taxon>Tracheophyta</taxon>
        <taxon>Spermatophyta</taxon>
        <taxon>Magnoliopsida</taxon>
        <taxon>eudicotyledons</taxon>
        <taxon>Gunneridae</taxon>
        <taxon>Pentapetalae</taxon>
        <taxon>rosids</taxon>
        <taxon>fabids</taxon>
        <taxon>Malpighiales</taxon>
        <taxon>Salicaceae</taxon>
        <taxon>Saliceae</taxon>
        <taxon>Salix</taxon>
    </lineage>
</organism>
<dbReference type="Proteomes" id="UP001141253">
    <property type="component" value="Chromosome 1"/>
</dbReference>
<gene>
    <name evidence="1" type="ORF">OIU77_022298</name>
</gene>
<dbReference type="EMBL" id="JAPFFI010000005">
    <property type="protein sequence ID" value="KAJ6392783.1"/>
    <property type="molecule type" value="Genomic_DNA"/>
</dbReference>
<protein>
    <submittedName>
        <fullName evidence="1">Uncharacterized protein</fullName>
    </submittedName>
</protein>
<accession>A0ABQ9C3D7</accession>
<reference evidence="1" key="1">
    <citation type="submission" date="2022-10" db="EMBL/GenBank/DDBJ databases">
        <authorList>
            <person name="Hyden B.L."/>
            <person name="Feng K."/>
            <person name="Yates T."/>
            <person name="Jawdy S."/>
            <person name="Smart L.B."/>
            <person name="Muchero W."/>
        </authorList>
    </citation>
    <scope>NUCLEOTIDE SEQUENCE</scope>
    <source>
        <tissue evidence="1">Shoot tip</tissue>
    </source>
</reference>
<reference evidence="1" key="2">
    <citation type="journal article" date="2023" name="Int. J. Mol. Sci.">
        <title>De Novo Assembly and Annotation of 11 Diverse Shrub Willow (Salix) Genomes Reveals Novel Gene Organization in Sex-Linked Regions.</title>
        <authorList>
            <person name="Hyden B."/>
            <person name="Feng K."/>
            <person name="Yates T.B."/>
            <person name="Jawdy S."/>
            <person name="Cereghino C."/>
            <person name="Smart L.B."/>
            <person name="Muchero W."/>
        </authorList>
    </citation>
    <scope>NUCLEOTIDE SEQUENCE</scope>
    <source>
        <tissue evidence="1">Shoot tip</tissue>
    </source>
</reference>
<sequence length="28" mass="3383">MRRGSLSCPKIFSWPVELEERELKQLSY</sequence>
<comment type="caution">
    <text evidence="1">The sequence shown here is derived from an EMBL/GenBank/DDBJ whole genome shotgun (WGS) entry which is preliminary data.</text>
</comment>
<proteinExistence type="predicted"/>